<sequence length="125" mass="13927">MPLHSSLVHLFLVLLTFSAYRVCAAVVPDGDVAEKLEAEVSELLALLEEDEAEENGGELIVEDVNEGGSGRREVLVPAGWRRFRRRISGAFRRIGGGIRRGLRRGWRGPVSPHPYPGARFPYYAR</sequence>
<gene>
    <name evidence="2" type="ORF">TTAC_LOCUS11464</name>
</gene>
<feature type="chain" id="PRO_5043133382" evidence="1">
    <location>
        <begin position="25"/>
        <end position="125"/>
    </location>
</feature>
<proteinExistence type="predicted"/>
<reference evidence="2 3" key="2">
    <citation type="submission" date="2018-11" db="EMBL/GenBank/DDBJ databases">
        <authorList>
            <consortium name="Pathogen Informatics"/>
        </authorList>
    </citation>
    <scope>NUCLEOTIDE SEQUENCE [LARGE SCALE GENOMIC DNA]</scope>
</reference>
<dbReference type="AlphaFoldDB" id="A0A0R3XD53"/>
<evidence type="ECO:0000313" key="3">
    <source>
        <dbReference type="Proteomes" id="UP000274429"/>
    </source>
</evidence>
<evidence type="ECO:0000313" key="2">
    <source>
        <dbReference type="EMBL" id="VDM36592.1"/>
    </source>
</evidence>
<protein>
    <submittedName>
        <fullName evidence="2 4">Uncharacterized protein</fullName>
    </submittedName>
</protein>
<dbReference type="Proteomes" id="UP000274429">
    <property type="component" value="Unassembled WGS sequence"/>
</dbReference>
<feature type="signal peptide" evidence="1">
    <location>
        <begin position="1"/>
        <end position="24"/>
    </location>
</feature>
<keyword evidence="1" id="KW-0732">Signal</keyword>
<reference evidence="4" key="1">
    <citation type="submission" date="2017-02" db="UniProtKB">
        <authorList>
            <consortium name="WormBaseParasite"/>
        </authorList>
    </citation>
    <scope>IDENTIFICATION</scope>
</reference>
<dbReference type="WBParaSite" id="TTAC_0001148001-mRNA-1">
    <property type="protein sequence ID" value="TTAC_0001148001-mRNA-1"/>
    <property type="gene ID" value="TTAC_0001148001"/>
</dbReference>
<organism evidence="4">
    <name type="scientific">Hydatigena taeniaeformis</name>
    <name type="common">Feline tapeworm</name>
    <name type="synonym">Taenia taeniaeformis</name>
    <dbReference type="NCBI Taxonomy" id="6205"/>
    <lineage>
        <taxon>Eukaryota</taxon>
        <taxon>Metazoa</taxon>
        <taxon>Spiralia</taxon>
        <taxon>Lophotrochozoa</taxon>
        <taxon>Platyhelminthes</taxon>
        <taxon>Cestoda</taxon>
        <taxon>Eucestoda</taxon>
        <taxon>Cyclophyllidea</taxon>
        <taxon>Taeniidae</taxon>
        <taxon>Hydatigera</taxon>
    </lineage>
</organism>
<evidence type="ECO:0000256" key="1">
    <source>
        <dbReference type="SAM" id="SignalP"/>
    </source>
</evidence>
<dbReference type="EMBL" id="UYWX01024304">
    <property type="protein sequence ID" value="VDM36592.1"/>
    <property type="molecule type" value="Genomic_DNA"/>
</dbReference>
<evidence type="ECO:0000313" key="4">
    <source>
        <dbReference type="WBParaSite" id="TTAC_0001148001-mRNA-1"/>
    </source>
</evidence>
<name>A0A0R3XD53_HYDTA</name>
<accession>A0A0R3XD53</accession>
<keyword evidence="3" id="KW-1185">Reference proteome</keyword>